<dbReference type="EMBL" id="VSSQ01005339">
    <property type="protein sequence ID" value="MPM28758.1"/>
    <property type="molecule type" value="Genomic_DNA"/>
</dbReference>
<gene>
    <name evidence="1" type="ORF">SDC9_75286</name>
</gene>
<accession>A0A644YL92</accession>
<organism evidence="1">
    <name type="scientific">bioreactor metagenome</name>
    <dbReference type="NCBI Taxonomy" id="1076179"/>
    <lineage>
        <taxon>unclassified sequences</taxon>
        <taxon>metagenomes</taxon>
        <taxon>ecological metagenomes</taxon>
    </lineage>
</organism>
<protein>
    <recommendedName>
        <fullName evidence="2">Tail fiber protein</fullName>
    </recommendedName>
</protein>
<reference evidence="1" key="1">
    <citation type="submission" date="2019-08" db="EMBL/GenBank/DDBJ databases">
        <authorList>
            <person name="Kucharzyk K."/>
            <person name="Murdoch R.W."/>
            <person name="Higgins S."/>
            <person name="Loffler F."/>
        </authorList>
    </citation>
    <scope>NUCLEOTIDE SEQUENCE</scope>
</reference>
<proteinExistence type="predicted"/>
<sequence>MKYLVNLDLCKNELQNARIQNLGTPPEAPLTGQFYFNSTDSNFYGYDGTGWVNLGQVLNGADIVSLINASSYKIDDDNLSVNVADALSKRHSHSNSAILNSIEAAFTNALKTKLDGIAASATKTENSATNGNIKINGVEANVYTHPGTGTNPHGTTKADIGLGSVENKSSSTIRDELTTANINKALGFTPKSILEGLESARPSATGSLRVYIATDTKKIFYDQGTNNWLQIGGQDTISWGNVTSKPTTFTPPTASNGVLGGIKVGANLTIDANGVLNANDNPTSYLIKQEKFIAAEGQKLFNLTKGSYRQGLGALSIFIYGSKLANEAFAETSTTSFTLKTGLSEGDVVLVEYIQLINVQPYPIHSNEHLSDGADPIPLATTSKEGLMAASDKSKIDNSYTKTQVDAAISAAINGLINGAPGALDTLIELASALGNDPNFATSMTNALANKVDKIAGKQLSTEDFTTALLNKLNGIAAGAQTNQNAFSNVKVGTTIVAADNSTDTLEIVAGTNISITPDATNDKVTINNTYSYTHPISHAATMITEDSTHKFVTDAEKTSWNSRTKKYAANIGNGTATTITVTHNLNTVDITVTLREVAAPYNAVITDWQIVDVNNIKLLFAVAPTSGQYRVVVIG</sequence>
<evidence type="ECO:0008006" key="2">
    <source>
        <dbReference type="Google" id="ProtNLM"/>
    </source>
</evidence>
<comment type="caution">
    <text evidence="1">The sequence shown here is derived from an EMBL/GenBank/DDBJ whole genome shotgun (WGS) entry which is preliminary data.</text>
</comment>
<dbReference type="AlphaFoldDB" id="A0A644YL92"/>
<evidence type="ECO:0000313" key="1">
    <source>
        <dbReference type="EMBL" id="MPM28758.1"/>
    </source>
</evidence>
<name>A0A644YL92_9ZZZZ</name>